<keyword evidence="4" id="KW-0862">Zinc</keyword>
<evidence type="ECO:0000313" key="11">
    <source>
        <dbReference type="Proteomes" id="UP000750711"/>
    </source>
</evidence>
<evidence type="ECO:0000259" key="9">
    <source>
        <dbReference type="PROSITE" id="PS50157"/>
    </source>
</evidence>
<dbReference type="InterPro" id="IPR013087">
    <property type="entry name" value="Znf_C2H2_type"/>
</dbReference>
<dbReference type="SMART" id="SM00355">
    <property type="entry name" value="ZnF_C2H2"/>
    <property type="match status" value="5"/>
</dbReference>
<accession>A0A9P8I6H4</accession>
<dbReference type="GO" id="GO:0008270">
    <property type="term" value="F:zinc ion binding"/>
    <property type="evidence" value="ECO:0007669"/>
    <property type="project" value="UniProtKB-KW"/>
</dbReference>
<feature type="domain" description="C2H2-type" evidence="9">
    <location>
        <begin position="133"/>
        <end position="162"/>
    </location>
</feature>
<dbReference type="PANTHER" id="PTHR46179:SF13">
    <property type="entry name" value="C2H2-TYPE DOMAIN-CONTAINING PROTEIN"/>
    <property type="match status" value="1"/>
</dbReference>
<dbReference type="PANTHER" id="PTHR46179">
    <property type="entry name" value="ZINC FINGER PROTEIN"/>
    <property type="match status" value="1"/>
</dbReference>
<dbReference type="GO" id="GO:0006357">
    <property type="term" value="P:regulation of transcription by RNA polymerase II"/>
    <property type="evidence" value="ECO:0007669"/>
    <property type="project" value="TreeGrafter"/>
</dbReference>
<dbReference type="GO" id="GO:0005634">
    <property type="term" value="C:nucleus"/>
    <property type="evidence" value="ECO:0007669"/>
    <property type="project" value="UniProtKB-SubCell"/>
</dbReference>
<keyword evidence="11" id="KW-1185">Reference proteome</keyword>
<evidence type="ECO:0000256" key="5">
    <source>
        <dbReference type="ARBA" id="ARBA00023015"/>
    </source>
</evidence>
<evidence type="ECO:0000313" key="10">
    <source>
        <dbReference type="EMBL" id="KAH0551416.1"/>
    </source>
</evidence>
<reference evidence="10" key="1">
    <citation type="submission" date="2021-03" db="EMBL/GenBank/DDBJ databases">
        <title>Comparative genomics and phylogenomic investigation of the class Geoglossomycetes provide insights into ecological specialization and systematics.</title>
        <authorList>
            <person name="Melie T."/>
            <person name="Pirro S."/>
            <person name="Miller A.N."/>
            <person name="Quandt A."/>
        </authorList>
    </citation>
    <scope>NUCLEOTIDE SEQUENCE</scope>
    <source>
        <strain evidence="10">CAQ_001_2017</strain>
    </source>
</reference>
<evidence type="ECO:0000256" key="8">
    <source>
        <dbReference type="PROSITE-ProRule" id="PRU00042"/>
    </source>
</evidence>
<keyword evidence="5" id="KW-0805">Transcription regulation</keyword>
<evidence type="ECO:0000256" key="4">
    <source>
        <dbReference type="ARBA" id="ARBA00022833"/>
    </source>
</evidence>
<organism evidence="10 11">
    <name type="scientific">Trichoglossum hirsutum</name>
    <dbReference type="NCBI Taxonomy" id="265104"/>
    <lineage>
        <taxon>Eukaryota</taxon>
        <taxon>Fungi</taxon>
        <taxon>Dikarya</taxon>
        <taxon>Ascomycota</taxon>
        <taxon>Pezizomycotina</taxon>
        <taxon>Geoglossomycetes</taxon>
        <taxon>Geoglossales</taxon>
        <taxon>Geoglossaceae</taxon>
        <taxon>Trichoglossum</taxon>
    </lineage>
</organism>
<dbReference type="PROSITE" id="PS00028">
    <property type="entry name" value="ZINC_FINGER_C2H2_1"/>
    <property type="match status" value="1"/>
</dbReference>
<keyword evidence="2" id="KW-0479">Metal-binding</keyword>
<dbReference type="AlphaFoldDB" id="A0A9P8I6H4"/>
<gene>
    <name evidence="10" type="ORF">GP486_007369</name>
</gene>
<dbReference type="InterPro" id="IPR036236">
    <property type="entry name" value="Znf_C2H2_sf"/>
</dbReference>
<dbReference type="EMBL" id="JAGHQM010002043">
    <property type="protein sequence ID" value="KAH0551416.1"/>
    <property type="molecule type" value="Genomic_DNA"/>
</dbReference>
<evidence type="ECO:0000256" key="6">
    <source>
        <dbReference type="ARBA" id="ARBA00023163"/>
    </source>
</evidence>
<keyword evidence="7" id="KW-0539">Nucleus</keyword>
<evidence type="ECO:0000256" key="1">
    <source>
        <dbReference type="ARBA" id="ARBA00004123"/>
    </source>
</evidence>
<evidence type="ECO:0000256" key="7">
    <source>
        <dbReference type="ARBA" id="ARBA00023242"/>
    </source>
</evidence>
<dbReference type="PROSITE" id="PS50157">
    <property type="entry name" value="ZINC_FINGER_C2H2_2"/>
    <property type="match status" value="1"/>
</dbReference>
<evidence type="ECO:0000256" key="2">
    <source>
        <dbReference type="ARBA" id="ARBA00022723"/>
    </source>
</evidence>
<protein>
    <recommendedName>
        <fullName evidence="9">C2H2-type domain-containing protein</fullName>
    </recommendedName>
</protein>
<comment type="caution">
    <text evidence="10">The sequence shown here is derived from an EMBL/GenBank/DDBJ whole genome shotgun (WGS) entry which is preliminary data.</text>
</comment>
<dbReference type="SUPFAM" id="SSF57667">
    <property type="entry name" value="beta-beta-alpha zinc fingers"/>
    <property type="match status" value="1"/>
</dbReference>
<dbReference type="Proteomes" id="UP000750711">
    <property type="component" value="Unassembled WGS sequence"/>
</dbReference>
<keyword evidence="6" id="KW-0804">Transcription</keyword>
<dbReference type="InterPro" id="IPR051061">
    <property type="entry name" value="Zinc_finger_trans_reg"/>
</dbReference>
<proteinExistence type="predicted"/>
<dbReference type="Gene3D" id="3.30.160.60">
    <property type="entry name" value="Classic Zinc Finger"/>
    <property type="match status" value="2"/>
</dbReference>
<evidence type="ECO:0000256" key="3">
    <source>
        <dbReference type="ARBA" id="ARBA00022771"/>
    </source>
</evidence>
<keyword evidence="3 8" id="KW-0863">Zinc-finger</keyword>
<name>A0A9P8I6H4_9PEZI</name>
<comment type="subcellular location">
    <subcellularLocation>
        <location evidence="1">Nucleus</location>
    </subcellularLocation>
</comment>
<sequence length="282" mass="32193">MEDTMGLLPLGSVGYADEDAMPPAAEFQYGTVPEGCIQLFNLDHHIPAEPDWLDGLETPQVSDDPTTQAMYTPFVMNSDIAPASVLPDHVSSNQTSFVPLSNGNRLNCHECGYQSDTHYELSLHAHRTGHAPYRCQFPGCLSVFSSHDTMIRHQTKHNDEATRYSCSYCRKYRGPNGFKRKDHLRQHVLNYHHINEPSGNRYEVLYGFGACPRAGCTEYRDRYVHPMPFKKKSEYTEHMRKVHNESPFPCDAPFCDRIDGKGFFRAIDLRKHKAKKHTEDAQ</sequence>